<dbReference type="Proteomes" id="UP001140066">
    <property type="component" value="Unassembled WGS sequence"/>
</dbReference>
<evidence type="ECO:0000313" key="2">
    <source>
        <dbReference type="Proteomes" id="UP001140066"/>
    </source>
</evidence>
<proteinExistence type="predicted"/>
<keyword evidence="2" id="KW-1185">Reference proteome</keyword>
<organism evidence="1 2">
    <name type="scientific">Coemansia linderi</name>
    <dbReference type="NCBI Taxonomy" id="2663919"/>
    <lineage>
        <taxon>Eukaryota</taxon>
        <taxon>Fungi</taxon>
        <taxon>Fungi incertae sedis</taxon>
        <taxon>Zoopagomycota</taxon>
        <taxon>Kickxellomycotina</taxon>
        <taxon>Kickxellomycetes</taxon>
        <taxon>Kickxellales</taxon>
        <taxon>Kickxellaceae</taxon>
        <taxon>Coemansia</taxon>
    </lineage>
</organism>
<protein>
    <submittedName>
        <fullName evidence="1">Uncharacterized protein</fullName>
    </submittedName>
</protein>
<dbReference type="EMBL" id="JANBUK010004178">
    <property type="protein sequence ID" value="KAJ2764781.1"/>
    <property type="molecule type" value="Genomic_DNA"/>
</dbReference>
<sequence length="329" mass="35355">MRLPVLATVWAAVFASAIALPSEDTHESGLTKRLNSGSSFSRKGFDFIVQISHTNKNAAIQGCVGVLISPWHVLTQGVCVNPDPSVTTPDYTSLTVTIGKTSSSSKKKLYKYSVIEVAGSEQFANDKAGNKFAIITLSKEVTSSITKPAKLYGGDYKVSTPAMLVGLSTSSSSNSTASLSKMRYENVAIRPKTFCLSTNRIYDEVGEICTTVKGNLNTCKGDFGAPIFTEVDNDGTEDEMDYEEEESEVVPKPAKTKAYALLGLTTDSIIPGKLPPTTGCIQAGTTGYYSWVYPFIDQIAAIVEMPISNLTLVNNTLSTTVDPFLHPDI</sequence>
<evidence type="ECO:0000313" key="1">
    <source>
        <dbReference type="EMBL" id="KAJ2764781.1"/>
    </source>
</evidence>
<feature type="non-terminal residue" evidence="1">
    <location>
        <position position="329"/>
    </location>
</feature>
<accession>A0ACC1JPC2</accession>
<comment type="caution">
    <text evidence="1">The sequence shown here is derived from an EMBL/GenBank/DDBJ whole genome shotgun (WGS) entry which is preliminary data.</text>
</comment>
<gene>
    <name evidence="1" type="ORF">GGI18_006358</name>
</gene>
<name>A0ACC1JPC2_9FUNG</name>
<reference evidence="1" key="1">
    <citation type="submission" date="2022-07" db="EMBL/GenBank/DDBJ databases">
        <title>Phylogenomic reconstructions and comparative analyses of Kickxellomycotina fungi.</title>
        <authorList>
            <person name="Reynolds N.K."/>
            <person name="Stajich J.E."/>
            <person name="Barry K."/>
            <person name="Grigoriev I.V."/>
            <person name="Crous P."/>
            <person name="Smith M.E."/>
        </authorList>
    </citation>
    <scope>NUCLEOTIDE SEQUENCE</scope>
    <source>
        <strain evidence="1">BCRC 34191</strain>
    </source>
</reference>